<dbReference type="RefSeq" id="WP_341699137.1">
    <property type="nucleotide sequence ID" value="NZ_JBBYHU010000003.1"/>
</dbReference>
<evidence type="ECO:0000313" key="4">
    <source>
        <dbReference type="Proteomes" id="UP001398556"/>
    </source>
</evidence>
<keyword evidence="1" id="KW-0812">Transmembrane</keyword>
<keyword evidence="1" id="KW-0472">Membrane</keyword>
<feature type="domain" description="Microcin J25-processing protein McjB C-terminal" evidence="2">
    <location>
        <begin position="38"/>
        <end position="143"/>
    </location>
</feature>
<feature type="transmembrane region" description="Helical" evidence="1">
    <location>
        <begin position="21"/>
        <end position="38"/>
    </location>
</feature>
<proteinExistence type="predicted"/>
<name>A0ABU9HID3_9FLAO</name>
<dbReference type="Proteomes" id="UP001398556">
    <property type="component" value="Unassembled WGS sequence"/>
</dbReference>
<dbReference type="Pfam" id="PF13471">
    <property type="entry name" value="Transglut_core3"/>
    <property type="match status" value="1"/>
</dbReference>
<evidence type="ECO:0000313" key="3">
    <source>
        <dbReference type="EMBL" id="MEL1239871.1"/>
    </source>
</evidence>
<comment type="caution">
    <text evidence="3">The sequence shown here is derived from an EMBL/GenBank/DDBJ whole genome shotgun (WGS) entry which is preliminary data.</text>
</comment>
<gene>
    <name evidence="3" type="ORF">AAEO59_02315</name>
</gene>
<protein>
    <submittedName>
        <fullName evidence="3">Lasso peptide biosynthesis B2 protein</fullName>
    </submittedName>
</protein>
<dbReference type="NCBIfam" id="NF033537">
    <property type="entry name" value="lasso_biosyn_B2"/>
    <property type="match status" value="1"/>
</dbReference>
<sequence>MKRLLRKFKNIFILSRRQWKLILLVFWLSIYRNILLFFKSRKAFSEDICKNQQQNLQLTTEKIQLAKDITLAIAIANKRIPWKNVCRHQSWQAVYILLKYQIPFEYIIGIERKHHKKEGHSWVKVNGKFICGGCNENDYAIIYNKKIQ</sequence>
<evidence type="ECO:0000256" key="1">
    <source>
        <dbReference type="SAM" id="Phobius"/>
    </source>
</evidence>
<dbReference type="InterPro" id="IPR053521">
    <property type="entry name" value="McjB-like"/>
</dbReference>
<reference evidence="3 4" key="1">
    <citation type="submission" date="2024-04" db="EMBL/GenBank/DDBJ databases">
        <title>Flavobacterium sp. DGU99 16S ribosomal RNA gene Genome sequencing and assembly.</title>
        <authorList>
            <person name="Park S."/>
        </authorList>
    </citation>
    <scope>NUCLEOTIDE SEQUENCE [LARGE SCALE GENOMIC DNA]</scope>
    <source>
        <strain evidence="3 4">DGU99</strain>
    </source>
</reference>
<dbReference type="InterPro" id="IPR032708">
    <property type="entry name" value="McjB_C"/>
</dbReference>
<dbReference type="EMBL" id="JBBYHU010000003">
    <property type="protein sequence ID" value="MEL1239871.1"/>
    <property type="molecule type" value="Genomic_DNA"/>
</dbReference>
<evidence type="ECO:0000259" key="2">
    <source>
        <dbReference type="Pfam" id="PF13471"/>
    </source>
</evidence>
<accession>A0ABU9HID3</accession>
<organism evidence="3 4">
    <name type="scientific">Flavobacterium flavipallidum</name>
    <dbReference type="NCBI Taxonomy" id="3139140"/>
    <lineage>
        <taxon>Bacteria</taxon>
        <taxon>Pseudomonadati</taxon>
        <taxon>Bacteroidota</taxon>
        <taxon>Flavobacteriia</taxon>
        <taxon>Flavobacteriales</taxon>
        <taxon>Flavobacteriaceae</taxon>
        <taxon>Flavobacterium</taxon>
    </lineage>
</organism>
<keyword evidence="4" id="KW-1185">Reference proteome</keyword>
<keyword evidence="1" id="KW-1133">Transmembrane helix</keyword>